<sequence>MKPFNGMEAAPLRIVGADKREIVLRQGEIAVLLGPNGAGKTSLLEIAAGLREPGDLGVSYGDEPLWLERGRGRRSLNASALRRYAYASQAPEEQLFARTAQEELEAALKPYRLTAERHAERIACGLEAVGWDASWASRNPFRMSGGERRRLALACLFASPADWLLLDEPAAGLDAPGQRLVSRQLTKMKESGVGVLLVSHDSEWSLALADRVLLLSPDGDLRSCGRDELLRNPQWWEEAGMTVPDWLRTVNPLLEAGVPPELLWNPSALAAEWIRLEREPERRRRTSVASVSQASSIRTKFRPRTDRSGRSRSTPLAAFDPRSVWLSYVLLSFAIFSIRSWTGIAASAIAALAATALARIPVWRWRLPIAGFILFSAVVSLVAGWGGGRSFDPDAFLKSLHSLTRTLLVMLLGLGLATAITPLRLRRSLEQLLSFRGRLAGPMPKFILTVTLMLRFIPVLVGEWERFARLTVARSKETSRGPLAAARRVIHTTMPFMLSLFRLGDQIAAALESRGVGRRRYPTVPRVLRWRKRDLALSLISLAVSALLWRWGG</sequence>
<evidence type="ECO:0000256" key="3">
    <source>
        <dbReference type="ARBA" id="ARBA00005417"/>
    </source>
</evidence>
<protein>
    <submittedName>
        <fullName evidence="15">ATP-binding cassette domain-containing protein</fullName>
    </submittedName>
</protein>
<accession>A0A841TWL0</accession>
<comment type="caution">
    <text evidence="15">The sequence shown here is derived from an EMBL/GenBank/DDBJ whole genome shotgun (WGS) entry which is preliminary data.</text>
</comment>
<comment type="similarity">
    <text evidence="3">Belongs to the ABC transporter superfamily.</text>
</comment>
<evidence type="ECO:0000256" key="11">
    <source>
        <dbReference type="ARBA" id="ARBA00023136"/>
    </source>
</evidence>
<keyword evidence="7" id="KW-0547">Nucleotide-binding</keyword>
<dbReference type="CDD" id="cd16914">
    <property type="entry name" value="EcfT"/>
    <property type="match status" value="1"/>
</dbReference>
<dbReference type="CDD" id="cd03225">
    <property type="entry name" value="ABC_cobalt_CbiO_domain1"/>
    <property type="match status" value="1"/>
</dbReference>
<keyword evidence="16" id="KW-1185">Reference proteome</keyword>
<feature type="region of interest" description="Disordered" evidence="12">
    <location>
        <begin position="285"/>
        <end position="313"/>
    </location>
</feature>
<dbReference type="InterPro" id="IPR027417">
    <property type="entry name" value="P-loop_NTPase"/>
</dbReference>
<dbReference type="GO" id="GO:0042626">
    <property type="term" value="F:ATPase-coupled transmembrane transporter activity"/>
    <property type="evidence" value="ECO:0007669"/>
    <property type="project" value="TreeGrafter"/>
</dbReference>
<feature type="transmembrane region" description="Helical" evidence="13">
    <location>
        <begin position="535"/>
        <end position="552"/>
    </location>
</feature>
<feature type="domain" description="ABC transporter" evidence="14">
    <location>
        <begin position="1"/>
        <end position="242"/>
    </location>
</feature>
<evidence type="ECO:0000256" key="6">
    <source>
        <dbReference type="ARBA" id="ARBA00022692"/>
    </source>
</evidence>
<evidence type="ECO:0000259" key="14">
    <source>
        <dbReference type="PROSITE" id="PS50893"/>
    </source>
</evidence>
<dbReference type="SMART" id="SM00382">
    <property type="entry name" value="AAA"/>
    <property type="match status" value="1"/>
</dbReference>
<dbReference type="PROSITE" id="PS50893">
    <property type="entry name" value="ABC_TRANSPORTER_2"/>
    <property type="match status" value="1"/>
</dbReference>
<keyword evidence="6 13" id="KW-0812">Transmembrane</keyword>
<keyword evidence="8 15" id="KW-0067">ATP-binding</keyword>
<evidence type="ECO:0000313" key="15">
    <source>
        <dbReference type="EMBL" id="MBB6690260.1"/>
    </source>
</evidence>
<evidence type="ECO:0000256" key="7">
    <source>
        <dbReference type="ARBA" id="ARBA00022741"/>
    </source>
</evidence>
<dbReference type="GO" id="GO:0016887">
    <property type="term" value="F:ATP hydrolysis activity"/>
    <property type="evidence" value="ECO:0007669"/>
    <property type="project" value="InterPro"/>
</dbReference>
<evidence type="ECO:0000256" key="5">
    <source>
        <dbReference type="ARBA" id="ARBA00022475"/>
    </source>
</evidence>
<dbReference type="EMBL" id="JACJVR010000005">
    <property type="protein sequence ID" value="MBB6690260.1"/>
    <property type="molecule type" value="Genomic_DNA"/>
</dbReference>
<dbReference type="InterPro" id="IPR003339">
    <property type="entry name" value="ABC/ECF_trnsptr_transmembrane"/>
</dbReference>
<name>A0A841TWL0_9BACL</name>
<dbReference type="InterPro" id="IPR003593">
    <property type="entry name" value="AAA+_ATPase"/>
</dbReference>
<evidence type="ECO:0000256" key="8">
    <source>
        <dbReference type="ARBA" id="ARBA00022840"/>
    </source>
</evidence>
<evidence type="ECO:0000256" key="13">
    <source>
        <dbReference type="SAM" id="Phobius"/>
    </source>
</evidence>
<dbReference type="Proteomes" id="UP000553776">
    <property type="component" value="Unassembled WGS sequence"/>
</dbReference>
<dbReference type="InterPro" id="IPR050095">
    <property type="entry name" value="ECF_ABC_transporter_ATP-bd"/>
</dbReference>
<dbReference type="Pfam" id="PF00005">
    <property type="entry name" value="ABC_tran"/>
    <property type="match status" value="1"/>
</dbReference>
<keyword evidence="9" id="KW-1278">Translocase</keyword>
<dbReference type="Gene3D" id="3.40.50.300">
    <property type="entry name" value="P-loop containing nucleotide triphosphate hydrolases"/>
    <property type="match status" value="1"/>
</dbReference>
<keyword evidence="5" id="KW-1003">Cell membrane</keyword>
<keyword evidence="11 13" id="KW-0472">Membrane</keyword>
<evidence type="ECO:0000256" key="1">
    <source>
        <dbReference type="ARBA" id="ARBA00004141"/>
    </source>
</evidence>
<evidence type="ECO:0000313" key="16">
    <source>
        <dbReference type="Proteomes" id="UP000553776"/>
    </source>
</evidence>
<organism evidence="15 16">
    <name type="scientific">Cohnella xylanilytica</name>
    <dbReference type="NCBI Taxonomy" id="557555"/>
    <lineage>
        <taxon>Bacteria</taxon>
        <taxon>Bacillati</taxon>
        <taxon>Bacillota</taxon>
        <taxon>Bacilli</taxon>
        <taxon>Bacillales</taxon>
        <taxon>Paenibacillaceae</taxon>
        <taxon>Cohnella</taxon>
    </lineage>
</organism>
<evidence type="ECO:0000256" key="2">
    <source>
        <dbReference type="ARBA" id="ARBA00004202"/>
    </source>
</evidence>
<dbReference type="PROSITE" id="PS00211">
    <property type="entry name" value="ABC_TRANSPORTER_1"/>
    <property type="match status" value="1"/>
</dbReference>
<evidence type="ECO:0000256" key="12">
    <source>
        <dbReference type="SAM" id="MobiDB-lite"/>
    </source>
</evidence>
<dbReference type="PANTHER" id="PTHR43553">
    <property type="entry name" value="HEAVY METAL TRANSPORTER"/>
    <property type="match status" value="1"/>
</dbReference>
<gene>
    <name evidence="15" type="ORF">H7B90_02490</name>
</gene>
<dbReference type="GO" id="GO:0005524">
    <property type="term" value="F:ATP binding"/>
    <property type="evidence" value="ECO:0007669"/>
    <property type="project" value="UniProtKB-KW"/>
</dbReference>
<dbReference type="RefSeq" id="WP_185134281.1">
    <property type="nucleotide sequence ID" value="NZ_BORM01000005.1"/>
</dbReference>
<feature type="compositionally biased region" description="Polar residues" evidence="12">
    <location>
        <begin position="287"/>
        <end position="298"/>
    </location>
</feature>
<dbReference type="SUPFAM" id="SSF52540">
    <property type="entry name" value="P-loop containing nucleoside triphosphate hydrolases"/>
    <property type="match status" value="1"/>
</dbReference>
<dbReference type="InterPro" id="IPR003439">
    <property type="entry name" value="ABC_transporter-like_ATP-bd"/>
</dbReference>
<dbReference type="GO" id="GO:0043190">
    <property type="term" value="C:ATP-binding cassette (ABC) transporter complex"/>
    <property type="evidence" value="ECO:0007669"/>
    <property type="project" value="TreeGrafter"/>
</dbReference>
<dbReference type="AlphaFoldDB" id="A0A841TWL0"/>
<feature type="transmembrane region" description="Helical" evidence="13">
    <location>
        <begin position="325"/>
        <end position="353"/>
    </location>
</feature>
<keyword evidence="4" id="KW-0813">Transport</keyword>
<dbReference type="InterPro" id="IPR017871">
    <property type="entry name" value="ABC_transporter-like_CS"/>
</dbReference>
<comment type="subcellular location">
    <subcellularLocation>
        <location evidence="2">Cell membrane</location>
        <topology evidence="2">Peripheral membrane protein</topology>
    </subcellularLocation>
    <subcellularLocation>
        <location evidence="1">Membrane</location>
        <topology evidence="1">Multi-pass membrane protein</topology>
    </subcellularLocation>
</comment>
<keyword evidence="10 13" id="KW-1133">Transmembrane helix</keyword>
<dbReference type="InterPro" id="IPR015856">
    <property type="entry name" value="ABC_transpr_CbiO/EcfA_su"/>
</dbReference>
<feature type="transmembrane region" description="Helical" evidence="13">
    <location>
        <begin position="406"/>
        <end position="425"/>
    </location>
</feature>
<reference evidence="15 16" key="1">
    <citation type="submission" date="2020-08" db="EMBL/GenBank/DDBJ databases">
        <title>Cohnella phylogeny.</title>
        <authorList>
            <person name="Dunlap C."/>
        </authorList>
    </citation>
    <scope>NUCLEOTIDE SEQUENCE [LARGE SCALE GENOMIC DNA]</scope>
    <source>
        <strain evidence="15 16">DSM 25239</strain>
    </source>
</reference>
<dbReference type="Pfam" id="PF02361">
    <property type="entry name" value="CbiQ"/>
    <property type="match status" value="1"/>
</dbReference>
<feature type="transmembrane region" description="Helical" evidence="13">
    <location>
        <begin position="365"/>
        <end position="386"/>
    </location>
</feature>
<evidence type="ECO:0000256" key="10">
    <source>
        <dbReference type="ARBA" id="ARBA00022989"/>
    </source>
</evidence>
<proteinExistence type="inferred from homology"/>
<evidence type="ECO:0000256" key="9">
    <source>
        <dbReference type="ARBA" id="ARBA00022967"/>
    </source>
</evidence>
<evidence type="ECO:0000256" key="4">
    <source>
        <dbReference type="ARBA" id="ARBA00022448"/>
    </source>
</evidence>